<dbReference type="PANTHER" id="PTHR23063">
    <property type="entry name" value="PHOSPHOLIPID ACYLTRANSFERASE"/>
    <property type="match status" value="1"/>
</dbReference>
<dbReference type="GO" id="GO:0006644">
    <property type="term" value="P:phospholipid metabolic process"/>
    <property type="evidence" value="ECO:0007669"/>
    <property type="project" value="TreeGrafter"/>
</dbReference>
<keyword evidence="6" id="KW-0012">Acyltransferase</keyword>
<dbReference type="OrthoDB" id="272512at2759"/>
<sequence length="190" mass="21354">MPDPDLSLPLITSDQPEVFISIDDDGEESVLDNQDQHPPRGFEFDHLNNPVNPFGFLSDAEPPVQNPTTVDPFRNDTPGVCGLYEAVKIVICLPIALVRLVLFGVSLAVGYLATKVALAGWRDRHNPMPRWRCRIMWVTRFCTRCILFSLGQFCSIFVDPYKLTKKRNFTSCSCFKVCSVVLVFLVDTIG</sequence>
<keyword evidence="5" id="KW-0472">Membrane</keyword>
<dbReference type="PANTHER" id="PTHR23063:SF49">
    <property type="entry name" value="EF-HAND DOMAIN-CONTAINING PROTEIN"/>
    <property type="match status" value="1"/>
</dbReference>
<dbReference type="GO" id="GO:0071618">
    <property type="term" value="F:lysophosphatidylethanolamine acyltransferase activity"/>
    <property type="evidence" value="ECO:0007669"/>
    <property type="project" value="TreeGrafter"/>
</dbReference>
<reference evidence="7 8" key="1">
    <citation type="submission" date="2020-02" db="EMBL/GenBank/DDBJ databases">
        <authorList>
            <person name="Ma Q."/>
            <person name="Huang Y."/>
            <person name="Song X."/>
            <person name="Pei D."/>
        </authorList>
    </citation>
    <scope>NUCLEOTIDE SEQUENCE [LARGE SCALE GENOMIC DNA]</scope>
    <source>
        <strain evidence="7">Sxm20200214</strain>
        <tissue evidence="7">Leaf</tissue>
    </source>
</reference>
<evidence type="ECO:0000256" key="6">
    <source>
        <dbReference type="ARBA" id="ARBA00023315"/>
    </source>
</evidence>
<comment type="caution">
    <text evidence="7">The sequence shown here is derived from an EMBL/GenBank/DDBJ whole genome shotgun (WGS) entry which is preliminary data.</text>
</comment>
<gene>
    <name evidence="7" type="ORF">Bca52824_003260</name>
</gene>
<evidence type="ECO:0000256" key="4">
    <source>
        <dbReference type="ARBA" id="ARBA00023098"/>
    </source>
</evidence>
<evidence type="ECO:0000313" key="7">
    <source>
        <dbReference type="EMBL" id="KAG2332080.1"/>
    </source>
</evidence>
<evidence type="ECO:0000256" key="5">
    <source>
        <dbReference type="ARBA" id="ARBA00023136"/>
    </source>
</evidence>
<keyword evidence="2" id="KW-0812">Transmembrane</keyword>
<keyword evidence="8" id="KW-1185">Reference proteome</keyword>
<proteinExistence type="predicted"/>
<evidence type="ECO:0000256" key="1">
    <source>
        <dbReference type="ARBA" id="ARBA00022679"/>
    </source>
</evidence>
<keyword evidence="3" id="KW-1133">Transmembrane helix</keyword>
<organism evidence="7 8">
    <name type="scientific">Brassica carinata</name>
    <name type="common">Ethiopian mustard</name>
    <name type="synonym">Abyssinian cabbage</name>
    <dbReference type="NCBI Taxonomy" id="52824"/>
    <lineage>
        <taxon>Eukaryota</taxon>
        <taxon>Viridiplantae</taxon>
        <taxon>Streptophyta</taxon>
        <taxon>Embryophyta</taxon>
        <taxon>Tracheophyta</taxon>
        <taxon>Spermatophyta</taxon>
        <taxon>Magnoliopsida</taxon>
        <taxon>eudicotyledons</taxon>
        <taxon>Gunneridae</taxon>
        <taxon>Pentapetalae</taxon>
        <taxon>rosids</taxon>
        <taxon>malvids</taxon>
        <taxon>Brassicales</taxon>
        <taxon>Brassicaceae</taxon>
        <taxon>Brassiceae</taxon>
        <taxon>Brassica</taxon>
    </lineage>
</organism>
<dbReference type="AlphaFoldDB" id="A0A8X8BEL1"/>
<keyword evidence="4" id="KW-0443">Lipid metabolism</keyword>
<accession>A0A8X8BEL1</accession>
<evidence type="ECO:0000256" key="2">
    <source>
        <dbReference type="ARBA" id="ARBA00022692"/>
    </source>
</evidence>
<evidence type="ECO:0000313" key="8">
    <source>
        <dbReference type="Proteomes" id="UP000886595"/>
    </source>
</evidence>
<evidence type="ECO:0000256" key="3">
    <source>
        <dbReference type="ARBA" id="ARBA00022989"/>
    </source>
</evidence>
<dbReference type="EMBL" id="JAAMPC010000001">
    <property type="protein sequence ID" value="KAG2332080.1"/>
    <property type="molecule type" value="Genomic_DNA"/>
</dbReference>
<protein>
    <submittedName>
        <fullName evidence="7">Uncharacterized protein</fullName>
    </submittedName>
</protein>
<dbReference type="Proteomes" id="UP000886595">
    <property type="component" value="Unassembled WGS sequence"/>
</dbReference>
<keyword evidence="1" id="KW-0808">Transferase</keyword>
<name>A0A8X8BEL1_BRACI</name>